<evidence type="ECO:0000313" key="1">
    <source>
        <dbReference type="EMBL" id="KKM24654.1"/>
    </source>
</evidence>
<dbReference type="AlphaFoldDB" id="A0A0F9IX52"/>
<sequence>LEWKMGNAGFQNVLNNFTWEIATNKINEIYDELI</sequence>
<gene>
    <name evidence="1" type="ORF">LCGC14_1602970</name>
</gene>
<comment type="caution">
    <text evidence="1">The sequence shown here is derived from an EMBL/GenBank/DDBJ whole genome shotgun (WGS) entry which is preliminary data.</text>
</comment>
<organism evidence="1">
    <name type="scientific">marine sediment metagenome</name>
    <dbReference type="NCBI Taxonomy" id="412755"/>
    <lineage>
        <taxon>unclassified sequences</taxon>
        <taxon>metagenomes</taxon>
        <taxon>ecological metagenomes</taxon>
    </lineage>
</organism>
<name>A0A0F9IX52_9ZZZZ</name>
<reference evidence="1" key="1">
    <citation type="journal article" date="2015" name="Nature">
        <title>Complex archaea that bridge the gap between prokaryotes and eukaryotes.</title>
        <authorList>
            <person name="Spang A."/>
            <person name="Saw J.H."/>
            <person name="Jorgensen S.L."/>
            <person name="Zaremba-Niedzwiedzka K."/>
            <person name="Martijn J."/>
            <person name="Lind A.E."/>
            <person name="van Eijk R."/>
            <person name="Schleper C."/>
            <person name="Guy L."/>
            <person name="Ettema T.J."/>
        </authorList>
    </citation>
    <scope>NUCLEOTIDE SEQUENCE</scope>
</reference>
<protein>
    <submittedName>
        <fullName evidence="1">Uncharacterized protein</fullName>
    </submittedName>
</protein>
<accession>A0A0F9IX52</accession>
<feature type="non-terminal residue" evidence="1">
    <location>
        <position position="1"/>
    </location>
</feature>
<dbReference type="EMBL" id="LAZR01012880">
    <property type="protein sequence ID" value="KKM24654.1"/>
    <property type="molecule type" value="Genomic_DNA"/>
</dbReference>
<proteinExistence type="predicted"/>